<feature type="compositionally biased region" description="Polar residues" evidence="1">
    <location>
        <begin position="1"/>
        <end position="12"/>
    </location>
</feature>
<dbReference type="EMBL" id="BPLQ01004428">
    <property type="protein sequence ID" value="GIY07984.1"/>
    <property type="molecule type" value="Genomic_DNA"/>
</dbReference>
<feature type="region of interest" description="Disordered" evidence="1">
    <location>
        <begin position="1"/>
        <end position="21"/>
    </location>
</feature>
<comment type="caution">
    <text evidence="2">The sequence shown here is derived from an EMBL/GenBank/DDBJ whole genome shotgun (WGS) entry which is preliminary data.</text>
</comment>
<evidence type="ECO:0000256" key="1">
    <source>
        <dbReference type="SAM" id="MobiDB-lite"/>
    </source>
</evidence>
<proteinExistence type="predicted"/>
<gene>
    <name evidence="2" type="ORF">CDAR_574641</name>
</gene>
<protein>
    <submittedName>
        <fullName evidence="2">Uncharacterized protein</fullName>
    </submittedName>
</protein>
<reference evidence="2 3" key="1">
    <citation type="submission" date="2021-06" db="EMBL/GenBank/DDBJ databases">
        <title>Caerostris darwini draft genome.</title>
        <authorList>
            <person name="Kono N."/>
            <person name="Arakawa K."/>
        </authorList>
    </citation>
    <scope>NUCLEOTIDE SEQUENCE [LARGE SCALE GENOMIC DNA]</scope>
</reference>
<evidence type="ECO:0000313" key="3">
    <source>
        <dbReference type="Proteomes" id="UP001054837"/>
    </source>
</evidence>
<sequence length="101" mass="11521">MEFSINQATGTLKGQDGEPNYSVKVDIPEGMCVTEEERRAKEICQNITDLEYEIAALEVHLQYNSTIKSNQDKFPKNPSNYPHYVLKFSLSNNHLRKEGVS</sequence>
<keyword evidence="3" id="KW-1185">Reference proteome</keyword>
<dbReference type="AlphaFoldDB" id="A0AAV4QF39"/>
<organism evidence="2 3">
    <name type="scientific">Caerostris darwini</name>
    <dbReference type="NCBI Taxonomy" id="1538125"/>
    <lineage>
        <taxon>Eukaryota</taxon>
        <taxon>Metazoa</taxon>
        <taxon>Ecdysozoa</taxon>
        <taxon>Arthropoda</taxon>
        <taxon>Chelicerata</taxon>
        <taxon>Arachnida</taxon>
        <taxon>Araneae</taxon>
        <taxon>Araneomorphae</taxon>
        <taxon>Entelegynae</taxon>
        <taxon>Araneoidea</taxon>
        <taxon>Araneidae</taxon>
        <taxon>Caerostris</taxon>
    </lineage>
</organism>
<evidence type="ECO:0000313" key="2">
    <source>
        <dbReference type="EMBL" id="GIY07984.1"/>
    </source>
</evidence>
<accession>A0AAV4QF39</accession>
<dbReference type="Proteomes" id="UP001054837">
    <property type="component" value="Unassembled WGS sequence"/>
</dbReference>
<name>A0AAV4QF39_9ARAC</name>